<organism evidence="3 4">
    <name type="scientific">Caenorhabditis nigoni</name>
    <dbReference type="NCBI Taxonomy" id="1611254"/>
    <lineage>
        <taxon>Eukaryota</taxon>
        <taxon>Metazoa</taxon>
        <taxon>Ecdysozoa</taxon>
        <taxon>Nematoda</taxon>
        <taxon>Chromadorea</taxon>
        <taxon>Rhabditida</taxon>
        <taxon>Rhabditina</taxon>
        <taxon>Rhabditomorpha</taxon>
        <taxon>Rhabditoidea</taxon>
        <taxon>Rhabditidae</taxon>
        <taxon>Peloderinae</taxon>
        <taxon>Caenorhabditis</taxon>
    </lineage>
</organism>
<dbReference type="GO" id="GO:0005975">
    <property type="term" value="P:carbohydrate metabolic process"/>
    <property type="evidence" value="ECO:0007669"/>
    <property type="project" value="InterPro"/>
</dbReference>
<evidence type="ECO:0000259" key="2">
    <source>
        <dbReference type="PROSITE" id="PS51910"/>
    </source>
</evidence>
<feature type="transmembrane region" description="Helical" evidence="1">
    <location>
        <begin position="12"/>
        <end position="40"/>
    </location>
</feature>
<sequence>MSPITTLNKKPFKIAFSVLAILIICGVISFALSSIFWYFYDYNSNESPCRSRIVGYYSLWETNEVTLRQLRKFTHISFVFLDFDENGNISFSGESEEKFLQMKRTASSIRLEIKLMFSVGSYSAAPRFSQIVAERKKRRFLINSIISFLDENDLDGVDIFWMWPSKQDRRSYIQFLRELKKSLAELKIEKRRPEDYIVSIITPRNPSEFGGFNLVEIMETVDFINVLTNDYFPTHKVGPRSPLYGGLEGNVDETLKYLSCKTENSRKLNMGVTFYGASYLNTDLPFGNNSIWIPMSSETKGPYIELRGYSTSDEKAITKWDNISRTPYIWDNRKFVTFENERSVREKMKYAEDHNIGGVFIWGFDEDDDEPTLLNVVSSVDLCRGSSLMTYNCDFKTTTTTTRPTTDFKNINTRLSTTAITFQSITTSKQLSSTNASSEDGSKLLPAASCGKRIIGYITDIENDHREEQLKKLTHVIYLFATVQDDGSIKLDNERTEKRFLDLKDKAHSMRSDPKMMIGIGGPKTSDRFSSIVSDDGKQKILINSITSFIDEYNLDGVEIFWIFSNKEDKTHYSKFVRELRKALNSLKSLKKRIADYLVSIIVPPHIAALEDGYNINEILESVDFLNVLTSDYLIKGSSGTPIGLVGPQSPIYGGTHGNIDETMKYLACKTRQPSKINMAFPFYGSFWKYASLPLKDDSDEVWMEQENAAGPFVVQWRDIVLRNGWDKSATRFHEKSKTSYIWYPETGHFLTFENERSLAEKAKYVKEHQLGGILIWAIDQDDDQSTLLNVVSSADICSQKEKDYINYICDK</sequence>
<keyword evidence="1" id="KW-0812">Transmembrane</keyword>
<dbReference type="GO" id="GO:0008061">
    <property type="term" value="F:chitin binding"/>
    <property type="evidence" value="ECO:0007669"/>
    <property type="project" value="InterPro"/>
</dbReference>
<dbReference type="STRING" id="1611254.A0A2G5UX68"/>
<dbReference type="OrthoDB" id="5861333at2759"/>
<dbReference type="InterPro" id="IPR029070">
    <property type="entry name" value="Chitinase_insertion_sf"/>
</dbReference>
<protein>
    <recommendedName>
        <fullName evidence="2">GH18 domain-containing protein</fullName>
    </recommendedName>
</protein>
<dbReference type="SMART" id="SM00636">
    <property type="entry name" value="Glyco_18"/>
    <property type="match status" value="2"/>
</dbReference>
<reference evidence="4" key="1">
    <citation type="submission" date="2017-10" db="EMBL/GenBank/DDBJ databases">
        <title>Rapid genome shrinkage in a self-fertile nematode reveals novel sperm competition proteins.</title>
        <authorList>
            <person name="Yin D."/>
            <person name="Schwarz E.M."/>
            <person name="Thomas C.G."/>
            <person name="Felde R.L."/>
            <person name="Korf I.F."/>
            <person name="Cutter A.D."/>
            <person name="Schartner C.M."/>
            <person name="Ralston E.J."/>
            <person name="Meyer B.J."/>
            <person name="Haag E.S."/>
        </authorList>
    </citation>
    <scope>NUCLEOTIDE SEQUENCE [LARGE SCALE GENOMIC DNA]</scope>
    <source>
        <strain evidence="4">JU1422</strain>
    </source>
</reference>
<evidence type="ECO:0000313" key="3">
    <source>
        <dbReference type="EMBL" id="PIC44103.1"/>
    </source>
</evidence>
<evidence type="ECO:0000256" key="1">
    <source>
        <dbReference type="SAM" id="Phobius"/>
    </source>
</evidence>
<dbReference type="EMBL" id="PDUG01000002">
    <property type="protein sequence ID" value="PIC44103.1"/>
    <property type="molecule type" value="Genomic_DNA"/>
</dbReference>
<dbReference type="Pfam" id="PF00704">
    <property type="entry name" value="Glyco_hydro_18"/>
    <property type="match status" value="2"/>
</dbReference>
<comment type="caution">
    <text evidence="3">The sequence shown here is derived from an EMBL/GenBank/DDBJ whole genome shotgun (WGS) entry which is preliminary data.</text>
</comment>
<dbReference type="InterPro" id="IPR001223">
    <property type="entry name" value="Glyco_hydro18_cat"/>
</dbReference>
<dbReference type="AlphaFoldDB" id="A0A2G5UX68"/>
<dbReference type="PROSITE" id="PS51910">
    <property type="entry name" value="GH18_2"/>
    <property type="match status" value="2"/>
</dbReference>
<dbReference type="Gene3D" id="3.20.20.80">
    <property type="entry name" value="Glycosidases"/>
    <property type="match status" value="2"/>
</dbReference>
<dbReference type="PANTHER" id="PTHR46073:SF6">
    <property type="entry name" value="GH18 DOMAIN-CONTAINING PROTEIN"/>
    <property type="match status" value="1"/>
</dbReference>
<proteinExistence type="predicted"/>
<name>A0A2G5UX68_9PELO</name>
<dbReference type="Gene3D" id="3.10.50.10">
    <property type="match status" value="1"/>
</dbReference>
<dbReference type="PANTHER" id="PTHR46073">
    <property type="entry name" value="CHITINASE"/>
    <property type="match status" value="1"/>
</dbReference>
<gene>
    <name evidence="3" type="primary">Cnig_chr_II.g4589</name>
    <name evidence="3" type="ORF">B9Z55_004589</name>
</gene>
<accession>A0A2G5UX68</accession>
<dbReference type="Proteomes" id="UP000230233">
    <property type="component" value="Chromosome II"/>
</dbReference>
<dbReference type="InterPro" id="IPR011583">
    <property type="entry name" value="Chitinase_II/V-like_cat"/>
</dbReference>
<feature type="domain" description="GH18" evidence="2">
    <location>
        <begin position="51"/>
        <end position="384"/>
    </location>
</feature>
<feature type="domain" description="GH18" evidence="2">
    <location>
        <begin position="452"/>
        <end position="799"/>
    </location>
</feature>
<keyword evidence="4" id="KW-1185">Reference proteome</keyword>
<keyword evidence="1" id="KW-0472">Membrane</keyword>
<dbReference type="SUPFAM" id="SSF51445">
    <property type="entry name" value="(Trans)glycosidases"/>
    <property type="match status" value="2"/>
</dbReference>
<keyword evidence="1" id="KW-1133">Transmembrane helix</keyword>
<evidence type="ECO:0000313" key="4">
    <source>
        <dbReference type="Proteomes" id="UP000230233"/>
    </source>
</evidence>
<dbReference type="InterPro" id="IPR017853">
    <property type="entry name" value="GH"/>
</dbReference>